<keyword evidence="3" id="KW-1185">Reference proteome</keyword>
<protein>
    <recommendedName>
        <fullName evidence="4">PEP-CTERM protein-sorting domain-containing protein</fullName>
    </recommendedName>
</protein>
<evidence type="ECO:0008006" key="4">
    <source>
        <dbReference type="Google" id="ProtNLM"/>
    </source>
</evidence>
<dbReference type="RefSeq" id="WP_200353055.1">
    <property type="nucleotide sequence ID" value="NZ_BAABHZ010000002.1"/>
</dbReference>
<dbReference type="InterPro" id="IPR013320">
    <property type="entry name" value="ConA-like_dom_sf"/>
</dbReference>
<dbReference type="Proteomes" id="UP000600139">
    <property type="component" value="Unassembled WGS sequence"/>
</dbReference>
<dbReference type="Gene3D" id="2.60.120.200">
    <property type="match status" value="1"/>
</dbReference>
<accession>A0A934R876</accession>
<reference evidence="2" key="1">
    <citation type="submission" date="2021-01" db="EMBL/GenBank/DDBJ databases">
        <title>Modified the classification status of verrucomicrobia.</title>
        <authorList>
            <person name="Feng X."/>
        </authorList>
    </citation>
    <scope>NUCLEOTIDE SEQUENCE</scope>
    <source>
        <strain evidence="2">JCM 18052</strain>
    </source>
</reference>
<proteinExistence type="predicted"/>
<keyword evidence="1" id="KW-0732">Signal</keyword>
<feature type="signal peptide" evidence="1">
    <location>
        <begin position="1"/>
        <end position="20"/>
    </location>
</feature>
<organism evidence="2 3">
    <name type="scientific">Luteolibacter yonseiensis</name>
    <dbReference type="NCBI Taxonomy" id="1144680"/>
    <lineage>
        <taxon>Bacteria</taxon>
        <taxon>Pseudomonadati</taxon>
        <taxon>Verrucomicrobiota</taxon>
        <taxon>Verrucomicrobiia</taxon>
        <taxon>Verrucomicrobiales</taxon>
        <taxon>Verrucomicrobiaceae</taxon>
        <taxon>Luteolibacter</taxon>
    </lineage>
</organism>
<evidence type="ECO:0000313" key="2">
    <source>
        <dbReference type="EMBL" id="MBK1818102.1"/>
    </source>
</evidence>
<evidence type="ECO:0000313" key="3">
    <source>
        <dbReference type="Proteomes" id="UP000600139"/>
    </source>
</evidence>
<evidence type="ECO:0000256" key="1">
    <source>
        <dbReference type="SAM" id="SignalP"/>
    </source>
</evidence>
<comment type="caution">
    <text evidence="2">The sequence shown here is derived from an EMBL/GenBank/DDBJ whole genome shotgun (WGS) entry which is preliminary data.</text>
</comment>
<dbReference type="EMBL" id="JAENIK010000013">
    <property type="protein sequence ID" value="MBK1818102.1"/>
    <property type="molecule type" value="Genomic_DNA"/>
</dbReference>
<feature type="chain" id="PRO_5037888072" description="PEP-CTERM protein-sorting domain-containing protein" evidence="1">
    <location>
        <begin position="21"/>
        <end position="232"/>
    </location>
</feature>
<dbReference type="AlphaFoldDB" id="A0A934R876"/>
<dbReference type="SUPFAM" id="SSF49899">
    <property type="entry name" value="Concanavalin A-like lectins/glucanases"/>
    <property type="match status" value="1"/>
</dbReference>
<sequence length="232" mass="24915">MKPYIALLLLSACLVSHSSAAILLQHFGSADPVSEGFILNAPGNATRNPVTNDFGVNAWSIDLNSGSQFGIYSYSLTSLENGFTALGWMLSVNLRIVETPDAGNVMLARFYTGTERFDMYFGAQADGDPFVRTSGGQIYTLEGSGGGYHQYTLYWYSPTQTSLAVDGTMRINGITGTPLISAPRVDFGGAQGASHANWNQVFLNSIPEPSTAVFMLLSLAGLGFRSVSRNRD</sequence>
<gene>
    <name evidence="2" type="ORF">JIN84_20940</name>
</gene>
<name>A0A934R876_9BACT</name>